<name>A0AAV5RDU1_STABA</name>
<evidence type="ECO:0000256" key="3">
    <source>
        <dbReference type="SAM" id="SignalP"/>
    </source>
</evidence>
<evidence type="ECO:0000256" key="1">
    <source>
        <dbReference type="ARBA" id="ARBA00022729"/>
    </source>
</evidence>
<dbReference type="PROSITE" id="PS00018">
    <property type="entry name" value="EF_HAND_1"/>
    <property type="match status" value="1"/>
</dbReference>
<feature type="signal peptide" evidence="3">
    <location>
        <begin position="1"/>
        <end position="15"/>
    </location>
</feature>
<dbReference type="AlphaFoldDB" id="A0AAV5RDU1"/>
<feature type="chain" id="PRO_5043327428" evidence="3">
    <location>
        <begin position="16"/>
        <end position="211"/>
    </location>
</feature>
<evidence type="ECO:0000313" key="5">
    <source>
        <dbReference type="EMBL" id="GMM49298.1"/>
    </source>
</evidence>
<proteinExistence type="predicted"/>
<dbReference type="GO" id="GO:0005793">
    <property type="term" value="C:endoplasmic reticulum-Golgi intermediate compartment"/>
    <property type="evidence" value="ECO:0007669"/>
    <property type="project" value="TreeGrafter"/>
</dbReference>
<evidence type="ECO:0000259" key="4">
    <source>
        <dbReference type="PROSITE" id="PS50222"/>
    </source>
</evidence>
<protein>
    <submittedName>
        <fullName evidence="5">Ssp120 protein</fullName>
    </submittedName>
</protein>
<dbReference type="SUPFAM" id="SSF47473">
    <property type="entry name" value="EF-hand"/>
    <property type="match status" value="1"/>
</dbReference>
<dbReference type="InterPro" id="IPR018247">
    <property type="entry name" value="EF_Hand_1_Ca_BS"/>
</dbReference>
<dbReference type="PANTHER" id="PTHR19237:SF20">
    <property type="entry name" value="NUCLEOBINDIN 1"/>
    <property type="match status" value="1"/>
</dbReference>
<keyword evidence="1 3" id="KW-0732">Signal</keyword>
<comment type="caution">
    <text evidence="5">The sequence shown here is derived from an EMBL/GenBank/DDBJ whole genome shotgun (WGS) entry which is preliminary data.</text>
</comment>
<reference evidence="5 6" key="1">
    <citation type="journal article" date="2023" name="Elife">
        <title>Identification of key yeast species and microbe-microbe interactions impacting larval growth of Drosophila in the wild.</title>
        <authorList>
            <person name="Mure A."/>
            <person name="Sugiura Y."/>
            <person name="Maeda R."/>
            <person name="Honda K."/>
            <person name="Sakurai N."/>
            <person name="Takahashi Y."/>
            <person name="Watada M."/>
            <person name="Katoh T."/>
            <person name="Gotoh A."/>
            <person name="Gotoh Y."/>
            <person name="Taniguchi I."/>
            <person name="Nakamura K."/>
            <person name="Hayashi T."/>
            <person name="Katayama T."/>
            <person name="Uemura T."/>
            <person name="Hattori Y."/>
        </authorList>
    </citation>
    <scope>NUCLEOTIDE SEQUENCE [LARGE SCALE GENOMIC DNA]</scope>
    <source>
        <strain evidence="5 6">SB-73</strain>
    </source>
</reference>
<dbReference type="Proteomes" id="UP001362899">
    <property type="component" value="Unassembled WGS sequence"/>
</dbReference>
<dbReference type="EMBL" id="BTGC01000001">
    <property type="protein sequence ID" value="GMM49298.1"/>
    <property type="molecule type" value="Genomic_DNA"/>
</dbReference>
<dbReference type="InterPro" id="IPR040250">
    <property type="entry name" value="Nucleobindin"/>
</dbReference>
<dbReference type="PROSITE" id="PS50222">
    <property type="entry name" value="EF_HAND_2"/>
    <property type="match status" value="1"/>
</dbReference>
<dbReference type="InterPro" id="IPR011992">
    <property type="entry name" value="EF-hand-dom_pair"/>
</dbReference>
<sequence>MYRAIALALVGSVLAHRDESNINPDDTWQVRHMKIEHGYDEFDPKAFFKEHDVDNSRYWTKEDIIRLYGLQKDTIVGDGTGMGTDEETVSITDEDRERVYHGVITLLDTNKDGKVSIDEWRKFCEDGYTLPDFGYGTGHHGDYEYEYEVHHWRQYHAESDPDVKIQHPEDMEHERLYHQYEHNDDSWADHDPSWIRKEQIPSKFLKADKDL</sequence>
<accession>A0AAV5RDU1</accession>
<evidence type="ECO:0000256" key="2">
    <source>
        <dbReference type="ARBA" id="ARBA00022837"/>
    </source>
</evidence>
<keyword evidence="6" id="KW-1185">Reference proteome</keyword>
<gene>
    <name evidence="5" type="ORF">DASB73_002560</name>
</gene>
<evidence type="ECO:0000313" key="6">
    <source>
        <dbReference type="Proteomes" id="UP001362899"/>
    </source>
</evidence>
<keyword evidence="2" id="KW-0106">Calcium</keyword>
<dbReference type="InterPro" id="IPR002048">
    <property type="entry name" value="EF_hand_dom"/>
</dbReference>
<dbReference type="PANTHER" id="PTHR19237">
    <property type="entry name" value="NUCLEOBINDIN"/>
    <property type="match status" value="1"/>
</dbReference>
<dbReference type="GO" id="GO:0005509">
    <property type="term" value="F:calcium ion binding"/>
    <property type="evidence" value="ECO:0007669"/>
    <property type="project" value="InterPro"/>
</dbReference>
<dbReference type="Gene3D" id="1.10.238.10">
    <property type="entry name" value="EF-hand"/>
    <property type="match status" value="1"/>
</dbReference>
<feature type="domain" description="EF-hand" evidence="4">
    <location>
        <begin position="95"/>
        <end position="130"/>
    </location>
</feature>
<organism evidence="5 6">
    <name type="scientific">Starmerella bacillaris</name>
    <name type="common">Yeast</name>
    <name type="synonym">Candida zemplinina</name>
    <dbReference type="NCBI Taxonomy" id="1247836"/>
    <lineage>
        <taxon>Eukaryota</taxon>
        <taxon>Fungi</taxon>
        <taxon>Dikarya</taxon>
        <taxon>Ascomycota</taxon>
        <taxon>Saccharomycotina</taxon>
        <taxon>Dipodascomycetes</taxon>
        <taxon>Dipodascales</taxon>
        <taxon>Trichomonascaceae</taxon>
        <taxon>Starmerella</taxon>
    </lineage>
</organism>